<protein>
    <submittedName>
        <fullName evidence="1">Uncharacterized protein</fullName>
    </submittedName>
</protein>
<organism evidence="1">
    <name type="scientific">Archaeoglobus fulgidus</name>
    <dbReference type="NCBI Taxonomy" id="2234"/>
    <lineage>
        <taxon>Archaea</taxon>
        <taxon>Methanobacteriati</taxon>
        <taxon>Methanobacteriota</taxon>
        <taxon>Archaeoglobi</taxon>
        <taxon>Archaeoglobales</taxon>
        <taxon>Archaeoglobaceae</taxon>
        <taxon>Archaeoglobus</taxon>
    </lineage>
</organism>
<dbReference type="EMBL" id="DSCQ01000025">
    <property type="protein sequence ID" value="HET20874.1"/>
    <property type="molecule type" value="Genomic_DNA"/>
</dbReference>
<reference evidence="1" key="1">
    <citation type="journal article" date="2020" name="mSystems">
        <title>Genome- and Community-Level Interaction Insights into Carbon Utilization and Element Cycling Functions of Hydrothermarchaeota in Hydrothermal Sediment.</title>
        <authorList>
            <person name="Zhou Z."/>
            <person name="Liu Y."/>
            <person name="Xu W."/>
            <person name="Pan J."/>
            <person name="Luo Z.H."/>
            <person name="Li M."/>
        </authorList>
    </citation>
    <scope>NUCLEOTIDE SEQUENCE [LARGE SCALE GENOMIC DNA]</scope>
    <source>
        <strain evidence="1">SpSt-12</strain>
    </source>
</reference>
<gene>
    <name evidence="1" type="ORF">ENN70_01960</name>
</gene>
<evidence type="ECO:0000313" key="1">
    <source>
        <dbReference type="EMBL" id="HET20874.1"/>
    </source>
</evidence>
<accession>A0A7C2NBG4</accession>
<comment type="caution">
    <text evidence="1">The sequence shown here is derived from an EMBL/GenBank/DDBJ whole genome shotgun (WGS) entry which is preliminary data.</text>
</comment>
<name>A0A7C2NBG4_ARCFL</name>
<dbReference type="AlphaFoldDB" id="A0A7C2NBG4"/>
<proteinExistence type="predicted"/>
<sequence length="187" mass="21517">MKMQDEGCDITAGLKELGPQDIRETAFQILEKAAREKPGRVLIESIGGYLQYIRVYGQEQDPASMSGISYISDSYNNVEYLQITPFRLEISCYTQNREPRNILEIIGDLKKSEEIWICANARVIKKFDSNTYLMKLADRLFLIKAGFLSIKEEGDLSWLLIYTDRDRELQAVKIYCAEDKDILSLLL</sequence>